<dbReference type="Proteomes" id="UP001055879">
    <property type="component" value="Linkage Group LG11"/>
</dbReference>
<name>A0ACB8Z4B6_ARCLA</name>
<protein>
    <submittedName>
        <fullName evidence="1">Uncharacterized protein</fullName>
    </submittedName>
</protein>
<organism evidence="1 2">
    <name type="scientific">Arctium lappa</name>
    <name type="common">Greater burdock</name>
    <name type="synonym">Lappa major</name>
    <dbReference type="NCBI Taxonomy" id="4217"/>
    <lineage>
        <taxon>Eukaryota</taxon>
        <taxon>Viridiplantae</taxon>
        <taxon>Streptophyta</taxon>
        <taxon>Embryophyta</taxon>
        <taxon>Tracheophyta</taxon>
        <taxon>Spermatophyta</taxon>
        <taxon>Magnoliopsida</taxon>
        <taxon>eudicotyledons</taxon>
        <taxon>Gunneridae</taxon>
        <taxon>Pentapetalae</taxon>
        <taxon>asterids</taxon>
        <taxon>campanulids</taxon>
        <taxon>Asterales</taxon>
        <taxon>Asteraceae</taxon>
        <taxon>Carduoideae</taxon>
        <taxon>Cardueae</taxon>
        <taxon>Arctiinae</taxon>
        <taxon>Arctium</taxon>
    </lineage>
</organism>
<gene>
    <name evidence="1" type="ORF">L6452_32019</name>
</gene>
<keyword evidence="2" id="KW-1185">Reference proteome</keyword>
<dbReference type="EMBL" id="CM042057">
    <property type="protein sequence ID" value="KAI3692208.1"/>
    <property type="molecule type" value="Genomic_DNA"/>
</dbReference>
<comment type="caution">
    <text evidence="1">The sequence shown here is derived from an EMBL/GenBank/DDBJ whole genome shotgun (WGS) entry which is preliminary data.</text>
</comment>
<evidence type="ECO:0000313" key="2">
    <source>
        <dbReference type="Proteomes" id="UP001055879"/>
    </source>
</evidence>
<evidence type="ECO:0000313" key="1">
    <source>
        <dbReference type="EMBL" id="KAI3692208.1"/>
    </source>
</evidence>
<reference evidence="2" key="1">
    <citation type="journal article" date="2022" name="Mol. Ecol. Resour.">
        <title>The genomes of chicory, endive, great burdock and yacon provide insights into Asteraceae palaeo-polyploidization history and plant inulin production.</title>
        <authorList>
            <person name="Fan W."/>
            <person name="Wang S."/>
            <person name="Wang H."/>
            <person name="Wang A."/>
            <person name="Jiang F."/>
            <person name="Liu H."/>
            <person name="Zhao H."/>
            <person name="Xu D."/>
            <person name="Zhang Y."/>
        </authorList>
    </citation>
    <scope>NUCLEOTIDE SEQUENCE [LARGE SCALE GENOMIC DNA]</scope>
    <source>
        <strain evidence="2">cv. Niubang</strain>
    </source>
</reference>
<reference evidence="1 2" key="2">
    <citation type="journal article" date="2022" name="Mol. Ecol. Resour.">
        <title>The genomes of chicory, endive, great burdock and yacon provide insights into Asteraceae paleo-polyploidization history and plant inulin production.</title>
        <authorList>
            <person name="Fan W."/>
            <person name="Wang S."/>
            <person name="Wang H."/>
            <person name="Wang A."/>
            <person name="Jiang F."/>
            <person name="Liu H."/>
            <person name="Zhao H."/>
            <person name="Xu D."/>
            <person name="Zhang Y."/>
        </authorList>
    </citation>
    <scope>NUCLEOTIDE SEQUENCE [LARGE SCALE GENOMIC DNA]</scope>
    <source>
        <strain evidence="2">cv. Niubang</strain>
    </source>
</reference>
<accession>A0ACB8Z4B6</accession>
<sequence>MILKIDDSKSSSSSSSSRFLVAVILSFLFFFLIGGASGASFNVVNDCGFTVWPRILTRTNASVITGFELTKGTSRSFQSPANWSGTIWGRTGCTFNGSGHGSCATGDCGTGEMECDGKTTTSSATLAEFNISQNQGLDFYHVTIVDGYNLPMLVEPTGDELLKSACPRSYATAFDDRNSIFTCKDVNYTVTFCPLADAFSTIKLGGRLRSSDQLVSNRGNYTLGFFDANYRYLGIWHTNDARSIKVWVANPNAPIVSTSGTHALSIDQNTGNLIVTAGGSTLMSITDVQAGANPNLTATLEDNGNFLLVNEIDKRVLWQSSSPNNSTHRKTGNKTKKILNWLWKILAVAIPLVLFCLWIRCNLKNKKLRREEENRRKRDECFLELTASKSFKDIYQLESNDGKGNDLLLFSFASIMDATSDFSTEYKLGEGGFGPVYKGNLSNGQEIAVKRLSRTSGQGLVEFKNELILLARLQHTNLVRVLGCCIHGEEKMLIYEYMPNKSLDFFLFDENRKAELNWAKRFNIIEGIAQGLLYLHKYSRMRVIHRDLKASNILLDESLNPKISDFGLAKIFEPNETETTTKRVVGTFGYMSPEYAMKGTFSIKSDVFSFGVLILEIVSGRRNGSFVHHDREFNLIGYAWELWQQGNVLELKDPTLGNTCVAQQFLRTVHIQTKVKR</sequence>
<proteinExistence type="predicted"/>